<dbReference type="KEGG" id="spol:FH971_14010"/>
<protein>
    <submittedName>
        <fullName evidence="5">Endonuclease I</fullName>
    </submittedName>
</protein>
<sequence>MNRRKIILPFILLLISFPSFAEGNDTNDSFNKAKKMLERNVYYDNRETIYCGAKFDAKKNIEAPQGFVTTTYLKRSKKVEWEHVVPAENFGRAFSEWRNGHQECVSGKGKAFKGRKCAEKMNTEYRYMQADMHNLFPAIGAVNALRSNYNFTMLPSVKSDFGSCDMRIDDRKAQPPEGARGTIARTYMYMEQSYSKYKMSKQQRQLMTAWDKQYPVSKWECKRAKRIEKLQGNPNEVVNSRCLSVN</sequence>
<comment type="similarity">
    <text evidence="1">Belongs to the EndA/NucM nuclease family.</text>
</comment>
<keyword evidence="4" id="KW-0732">Signal</keyword>
<dbReference type="GO" id="GO:0004519">
    <property type="term" value="F:endonuclease activity"/>
    <property type="evidence" value="ECO:0007669"/>
    <property type="project" value="UniProtKB-KW"/>
</dbReference>
<keyword evidence="6" id="KW-1185">Reference proteome</keyword>
<gene>
    <name evidence="5" type="ORF">FH971_14010</name>
</gene>
<dbReference type="RefSeq" id="WP_140234726.1">
    <property type="nucleotide sequence ID" value="NZ_CP041036.1"/>
</dbReference>
<evidence type="ECO:0000256" key="2">
    <source>
        <dbReference type="ARBA" id="ARBA00022722"/>
    </source>
</evidence>
<evidence type="ECO:0000256" key="1">
    <source>
        <dbReference type="ARBA" id="ARBA00006429"/>
    </source>
</evidence>
<organism evidence="5 6">
    <name type="scientific">Shewanella polaris</name>
    <dbReference type="NCBI Taxonomy" id="2588449"/>
    <lineage>
        <taxon>Bacteria</taxon>
        <taxon>Pseudomonadati</taxon>
        <taxon>Pseudomonadota</taxon>
        <taxon>Gammaproteobacteria</taxon>
        <taxon>Alteromonadales</taxon>
        <taxon>Shewanellaceae</taxon>
        <taxon>Shewanella</taxon>
    </lineage>
</organism>
<dbReference type="EMBL" id="CP041036">
    <property type="protein sequence ID" value="QDE31976.1"/>
    <property type="molecule type" value="Genomic_DNA"/>
</dbReference>
<dbReference type="Proteomes" id="UP000319809">
    <property type="component" value="Chromosome"/>
</dbReference>
<dbReference type="Pfam" id="PF04231">
    <property type="entry name" value="Endonuclease_1"/>
    <property type="match status" value="1"/>
</dbReference>
<proteinExistence type="inferred from homology"/>
<dbReference type="GO" id="GO:0016787">
    <property type="term" value="F:hydrolase activity"/>
    <property type="evidence" value="ECO:0007669"/>
    <property type="project" value="UniProtKB-KW"/>
</dbReference>
<evidence type="ECO:0000313" key="5">
    <source>
        <dbReference type="EMBL" id="QDE31976.1"/>
    </source>
</evidence>
<accession>A0A4Y5YHF3</accession>
<keyword evidence="3" id="KW-0378">Hydrolase</keyword>
<name>A0A4Y5YHF3_9GAMM</name>
<dbReference type="InterPro" id="IPR007346">
    <property type="entry name" value="Endonuclease-I"/>
</dbReference>
<keyword evidence="2" id="KW-0540">Nuclease</keyword>
<keyword evidence="5" id="KW-0255">Endonuclease</keyword>
<dbReference type="AlphaFoldDB" id="A0A4Y5YHF3"/>
<evidence type="ECO:0000313" key="6">
    <source>
        <dbReference type="Proteomes" id="UP000319809"/>
    </source>
</evidence>
<dbReference type="PANTHER" id="PTHR33607">
    <property type="entry name" value="ENDONUCLEASE-1"/>
    <property type="match status" value="1"/>
</dbReference>
<dbReference type="PANTHER" id="PTHR33607:SF2">
    <property type="entry name" value="ENDONUCLEASE-1"/>
    <property type="match status" value="1"/>
</dbReference>
<dbReference type="InterPro" id="IPR044925">
    <property type="entry name" value="His-Me_finger_sf"/>
</dbReference>
<evidence type="ECO:0000256" key="3">
    <source>
        <dbReference type="ARBA" id="ARBA00022801"/>
    </source>
</evidence>
<evidence type="ECO:0000256" key="4">
    <source>
        <dbReference type="SAM" id="SignalP"/>
    </source>
</evidence>
<feature type="chain" id="PRO_5021259336" evidence="4">
    <location>
        <begin position="22"/>
        <end position="246"/>
    </location>
</feature>
<reference evidence="5 6" key="1">
    <citation type="submission" date="2019-06" db="EMBL/GenBank/DDBJ databases">
        <title>The genome of Shewanella sp. SM1901.</title>
        <authorList>
            <person name="Cha Q."/>
        </authorList>
    </citation>
    <scope>NUCLEOTIDE SEQUENCE [LARGE SCALE GENOMIC DNA]</scope>
    <source>
        <strain evidence="5 6">SM1901</strain>
    </source>
</reference>
<feature type="signal peptide" evidence="4">
    <location>
        <begin position="1"/>
        <end position="21"/>
    </location>
</feature>
<dbReference type="SUPFAM" id="SSF54060">
    <property type="entry name" value="His-Me finger endonucleases"/>
    <property type="match status" value="1"/>
</dbReference>